<organism evidence="1 2">
    <name type="scientific">Dryococelus australis</name>
    <dbReference type="NCBI Taxonomy" id="614101"/>
    <lineage>
        <taxon>Eukaryota</taxon>
        <taxon>Metazoa</taxon>
        <taxon>Ecdysozoa</taxon>
        <taxon>Arthropoda</taxon>
        <taxon>Hexapoda</taxon>
        <taxon>Insecta</taxon>
        <taxon>Pterygota</taxon>
        <taxon>Neoptera</taxon>
        <taxon>Polyneoptera</taxon>
        <taxon>Phasmatodea</taxon>
        <taxon>Verophasmatodea</taxon>
        <taxon>Anareolatae</taxon>
        <taxon>Phasmatidae</taxon>
        <taxon>Eurycanthinae</taxon>
        <taxon>Dryococelus</taxon>
    </lineage>
</organism>
<gene>
    <name evidence="1" type="ORF">PR048_004060</name>
</gene>
<accession>A0ABQ9I4V9</accession>
<dbReference type="PANTHER" id="PTHR47018">
    <property type="entry name" value="CXC DOMAIN-CONTAINING PROTEIN-RELATED"/>
    <property type="match status" value="1"/>
</dbReference>
<dbReference type="EMBL" id="JARBHB010000002">
    <property type="protein sequence ID" value="KAJ8891532.1"/>
    <property type="molecule type" value="Genomic_DNA"/>
</dbReference>
<dbReference type="Proteomes" id="UP001159363">
    <property type="component" value="Chromosome 2"/>
</dbReference>
<proteinExistence type="predicted"/>
<name>A0ABQ9I4V9_9NEOP</name>
<comment type="caution">
    <text evidence="1">The sequence shown here is derived from an EMBL/GenBank/DDBJ whole genome shotgun (WGS) entry which is preliminary data.</text>
</comment>
<protein>
    <submittedName>
        <fullName evidence="1">Uncharacterized protein</fullName>
    </submittedName>
</protein>
<dbReference type="PANTHER" id="PTHR47018:SF1">
    <property type="entry name" value="TESMIN_TSO1-LIKE CXC DOMAIN-CONTAINING PROTEIN"/>
    <property type="match status" value="1"/>
</dbReference>
<reference evidence="1 2" key="1">
    <citation type="submission" date="2023-02" db="EMBL/GenBank/DDBJ databases">
        <title>LHISI_Scaffold_Assembly.</title>
        <authorList>
            <person name="Stuart O.P."/>
            <person name="Cleave R."/>
            <person name="Magrath M.J.L."/>
            <person name="Mikheyev A.S."/>
        </authorList>
    </citation>
    <scope>NUCLEOTIDE SEQUENCE [LARGE SCALE GENOMIC DNA]</scope>
    <source>
        <strain evidence="1">Daus_M_001</strain>
        <tissue evidence="1">Leg muscle</tissue>
    </source>
</reference>
<evidence type="ECO:0000313" key="2">
    <source>
        <dbReference type="Proteomes" id="UP001159363"/>
    </source>
</evidence>
<evidence type="ECO:0000313" key="1">
    <source>
        <dbReference type="EMBL" id="KAJ8891532.1"/>
    </source>
</evidence>
<sequence length="228" mass="24987">MLNRAKTDKVSQKTDASPATKCVRYTSPATAKETTCCFCNAVASREGLHDSATFELDARVRPCTRLVAYNDLLGRLSAGDLVALEAKYHTSRLVQLYNKAGKPKSGESEPNNHEKSLHAYVLAELIMHTEEVRTDDETSPVFKLADDADLYSNRLNQLGVQIDGRVHTTRLKPRVLAHFPDMRAYAKGRDTILAFNGEVGSSIMKACEFGSDNDALQLAHAGTNLSDG</sequence>
<keyword evidence="2" id="KW-1185">Reference proteome</keyword>